<dbReference type="KEGG" id="chk:D4L85_08645"/>
<dbReference type="GO" id="GO:0016209">
    <property type="term" value="F:antioxidant activity"/>
    <property type="evidence" value="ECO:0007669"/>
    <property type="project" value="InterPro"/>
</dbReference>
<dbReference type="InterPro" id="IPR036249">
    <property type="entry name" value="Thioredoxin-like_sf"/>
</dbReference>
<gene>
    <name evidence="3" type="ORF">D4L85_08645</name>
</gene>
<keyword evidence="4" id="KW-1185">Reference proteome</keyword>
<reference evidence="4" key="1">
    <citation type="submission" date="2018-09" db="EMBL/GenBank/DDBJ databases">
        <title>Chryseolinea sp. KIS68-18 isolated from soil.</title>
        <authorList>
            <person name="Weon H.-Y."/>
            <person name="Kwon S.-W."/>
            <person name="Lee S.A."/>
        </authorList>
    </citation>
    <scope>NUCLEOTIDE SEQUENCE [LARGE SCALE GENOMIC DNA]</scope>
    <source>
        <strain evidence="4">KIS68-18</strain>
    </source>
</reference>
<proteinExistence type="predicted"/>
<evidence type="ECO:0000313" key="3">
    <source>
        <dbReference type="EMBL" id="AYB30639.1"/>
    </source>
</evidence>
<dbReference type="PANTHER" id="PTHR42852">
    <property type="entry name" value="THIOL:DISULFIDE INTERCHANGE PROTEIN DSBE"/>
    <property type="match status" value="1"/>
</dbReference>
<name>A0A385SHF4_9BACT</name>
<dbReference type="CDD" id="cd02966">
    <property type="entry name" value="TlpA_like_family"/>
    <property type="match status" value="1"/>
</dbReference>
<dbReference type="Proteomes" id="UP000266183">
    <property type="component" value="Chromosome"/>
</dbReference>
<dbReference type="InterPro" id="IPR000866">
    <property type="entry name" value="AhpC/TSA"/>
</dbReference>
<accession>A0A385SHF4</accession>
<dbReference type="GO" id="GO:0016491">
    <property type="term" value="F:oxidoreductase activity"/>
    <property type="evidence" value="ECO:0007669"/>
    <property type="project" value="InterPro"/>
</dbReference>
<dbReference type="InterPro" id="IPR013766">
    <property type="entry name" value="Thioredoxin_domain"/>
</dbReference>
<dbReference type="EMBL" id="CP032382">
    <property type="protein sequence ID" value="AYB30639.1"/>
    <property type="molecule type" value="Genomic_DNA"/>
</dbReference>
<dbReference type="PANTHER" id="PTHR42852:SF13">
    <property type="entry name" value="PROTEIN DIPZ"/>
    <property type="match status" value="1"/>
</dbReference>
<sequence length="210" mass="23758">MWISEVFCGNLFVSFLLISKYLNSNVFLYFPPKILHGFLVTFLQPLPGNPVHNNMRKPLVLLCLLVASAASAQQANVIKFDKLQALIDSKSDQVQVINFWATWCAPCVKELPLLEKLNATNDPTVKVTLINLDFADKLEKVNAFIARKNMKTDVLLLDEIDYNTWIDKVDKSWGGAIPATLIINPKNGRRKFLDKELQEGDLEKLIAEVK</sequence>
<dbReference type="OrthoDB" id="6399635at2"/>
<organism evidence="3 4">
    <name type="scientific">Chryseolinea soli</name>
    <dbReference type="NCBI Taxonomy" id="2321403"/>
    <lineage>
        <taxon>Bacteria</taxon>
        <taxon>Pseudomonadati</taxon>
        <taxon>Bacteroidota</taxon>
        <taxon>Cytophagia</taxon>
        <taxon>Cytophagales</taxon>
        <taxon>Fulvivirgaceae</taxon>
        <taxon>Chryseolinea</taxon>
    </lineage>
</organism>
<evidence type="ECO:0000256" key="1">
    <source>
        <dbReference type="ARBA" id="ARBA00023284"/>
    </source>
</evidence>
<evidence type="ECO:0000259" key="2">
    <source>
        <dbReference type="PROSITE" id="PS51352"/>
    </source>
</evidence>
<keyword evidence="1" id="KW-0676">Redox-active center</keyword>
<dbReference type="InterPro" id="IPR017937">
    <property type="entry name" value="Thioredoxin_CS"/>
</dbReference>
<protein>
    <submittedName>
        <fullName evidence="3">TlpA family protein disulfide reductase</fullName>
    </submittedName>
</protein>
<dbReference type="SUPFAM" id="SSF52833">
    <property type="entry name" value="Thioredoxin-like"/>
    <property type="match status" value="1"/>
</dbReference>
<dbReference type="Pfam" id="PF00578">
    <property type="entry name" value="AhpC-TSA"/>
    <property type="match status" value="1"/>
</dbReference>
<dbReference type="PROSITE" id="PS51352">
    <property type="entry name" value="THIOREDOXIN_2"/>
    <property type="match status" value="1"/>
</dbReference>
<dbReference type="Gene3D" id="3.40.30.10">
    <property type="entry name" value="Glutaredoxin"/>
    <property type="match status" value="1"/>
</dbReference>
<feature type="domain" description="Thioredoxin" evidence="2">
    <location>
        <begin position="64"/>
        <end position="210"/>
    </location>
</feature>
<dbReference type="AlphaFoldDB" id="A0A385SHF4"/>
<dbReference type="PROSITE" id="PS00194">
    <property type="entry name" value="THIOREDOXIN_1"/>
    <property type="match status" value="1"/>
</dbReference>
<dbReference type="InterPro" id="IPR050553">
    <property type="entry name" value="Thioredoxin_ResA/DsbE_sf"/>
</dbReference>
<evidence type="ECO:0000313" key="4">
    <source>
        <dbReference type="Proteomes" id="UP000266183"/>
    </source>
</evidence>